<evidence type="ECO:0000313" key="2">
    <source>
        <dbReference type="EMBL" id="MFI0915475.1"/>
    </source>
</evidence>
<dbReference type="PROSITE" id="PS51674">
    <property type="entry name" value="4FE4S_WBL"/>
    <property type="match status" value="1"/>
</dbReference>
<feature type="domain" description="4Fe-4S Wbl-type" evidence="1">
    <location>
        <begin position="32"/>
        <end position="96"/>
    </location>
</feature>
<dbReference type="Proteomes" id="UP001611162">
    <property type="component" value="Unassembled WGS sequence"/>
</dbReference>
<dbReference type="EMBL" id="JBIRRB010000024">
    <property type="protein sequence ID" value="MFI0915475.1"/>
    <property type="molecule type" value="Genomic_DNA"/>
</dbReference>
<proteinExistence type="predicted"/>
<name>A0ABW7TFE7_9ACTN</name>
<organism evidence="2 3">
    <name type="scientific">Streptomyces abikoensis</name>
    <dbReference type="NCBI Taxonomy" id="97398"/>
    <lineage>
        <taxon>Bacteria</taxon>
        <taxon>Bacillati</taxon>
        <taxon>Actinomycetota</taxon>
        <taxon>Actinomycetes</taxon>
        <taxon>Kitasatosporales</taxon>
        <taxon>Streptomycetaceae</taxon>
        <taxon>Streptomyces</taxon>
    </lineage>
</organism>
<gene>
    <name evidence="2" type="ORF">ACH4TF_34395</name>
</gene>
<reference evidence="2 3" key="1">
    <citation type="submission" date="2024-10" db="EMBL/GenBank/DDBJ databases">
        <title>The Natural Products Discovery Center: Release of the First 8490 Sequenced Strains for Exploring Actinobacteria Biosynthetic Diversity.</title>
        <authorList>
            <person name="Kalkreuter E."/>
            <person name="Kautsar S.A."/>
            <person name="Yang D."/>
            <person name="Bader C.D."/>
            <person name="Teijaro C.N."/>
            <person name="Fluegel L."/>
            <person name="Davis C.M."/>
            <person name="Simpson J.R."/>
            <person name="Lauterbach L."/>
            <person name="Steele A.D."/>
            <person name="Gui C."/>
            <person name="Meng S."/>
            <person name="Li G."/>
            <person name="Viehrig K."/>
            <person name="Ye F."/>
            <person name="Su P."/>
            <person name="Kiefer A.F."/>
            <person name="Nichols A."/>
            <person name="Cepeda A.J."/>
            <person name="Yan W."/>
            <person name="Fan B."/>
            <person name="Jiang Y."/>
            <person name="Adhikari A."/>
            <person name="Zheng C.-J."/>
            <person name="Schuster L."/>
            <person name="Cowan T.M."/>
            <person name="Smanski M.J."/>
            <person name="Chevrette M.G."/>
            <person name="De Carvalho L.P.S."/>
            <person name="Shen B."/>
        </authorList>
    </citation>
    <scope>NUCLEOTIDE SEQUENCE [LARGE SCALE GENOMIC DNA]</scope>
    <source>
        <strain evidence="2 3">NPDC020979</strain>
    </source>
</reference>
<dbReference type="RefSeq" id="WP_397615041.1">
    <property type="nucleotide sequence ID" value="NZ_JBIRRB010000024.1"/>
</dbReference>
<evidence type="ECO:0000259" key="1">
    <source>
        <dbReference type="PROSITE" id="PS51674"/>
    </source>
</evidence>
<accession>A0ABW7TFE7</accession>
<dbReference type="InterPro" id="IPR034768">
    <property type="entry name" value="4FE4S_WBL"/>
</dbReference>
<comment type="caution">
    <text evidence="2">The sequence shown here is derived from an EMBL/GenBank/DDBJ whole genome shotgun (WGS) entry which is preliminary data.</text>
</comment>
<sequence length="183" mass="20422">MTGKRTGIPNRHLTYPLAHPTVPFPHSDTPTACQTAPQWFSHEQTSTRAAEKDIAKAKHACASCPIVQGCLKWALANPDMTHVGVWAATTTRERSALRRRMIQRLGPDWVAVVADRERAREQRRQAARYHPPATRQGALARLEHELIPTRPPAYEPWREPITPARAAANRRVLAQALRKGAAA</sequence>
<keyword evidence="3" id="KW-1185">Reference proteome</keyword>
<protein>
    <submittedName>
        <fullName evidence="2">WhiB family transcriptional regulator</fullName>
    </submittedName>
</protein>
<evidence type="ECO:0000313" key="3">
    <source>
        <dbReference type="Proteomes" id="UP001611162"/>
    </source>
</evidence>
<dbReference type="Pfam" id="PF02467">
    <property type="entry name" value="Whib"/>
    <property type="match status" value="1"/>
</dbReference>